<dbReference type="GO" id="GO:0016020">
    <property type="term" value="C:membrane"/>
    <property type="evidence" value="ECO:0007669"/>
    <property type="project" value="UniProtKB-SubCell"/>
</dbReference>
<evidence type="ECO:0000256" key="3">
    <source>
        <dbReference type="ARBA" id="ARBA00004632"/>
    </source>
</evidence>
<dbReference type="AlphaFoldDB" id="A0A5M3W7A7"/>
<comment type="catalytic activity">
    <reaction evidence="14">
        <text>(9Z)-octadecenoyl-CoA + H2O = (9Z)-octadecenoate + CoA + H(+)</text>
        <dbReference type="Rhea" id="RHEA:40139"/>
        <dbReference type="ChEBI" id="CHEBI:15377"/>
        <dbReference type="ChEBI" id="CHEBI:15378"/>
        <dbReference type="ChEBI" id="CHEBI:30823"/>
        <dbReference type="ChEBI" id="CHEBI:57287"/>
        <dbReference type="ChEBI" id="CHEBI:57387"/>
    </reaction>
    <physiologicalReaction direction="left-to-right" evidence="14">
        <dbReference type="Rhea" id="RHEA:40140"/>
    </physiologicalReaction>
</comment>
<evidence type="ECO:0000256" key="11">
    <source>
        <dbReference type="ARBA" id="ARBA00023136"/>
    </source>
</evidence>
<dbReference type="GO" id="GO:0005737">
    <property type="term" value="C:cytoplasm"/>
    <property type="evidence" value="ECO:0007669"/>
    <property type="project" value="UniProtKB-SubCell"/>
</dbReference>
<evidence type="ECO:0000256" key="8">
    <source>
        <dbReference type="ARBA" id="ARBA00022832"/>
    </source>
</evidence>
<evidence type="ECO:0000256" key="24">
    <source>
        <dbReference type="SAM" id="Coils"/>
    </source>
</evidence>
<evidence type="ECO:0000256" key="18">
    <source>
        <dbReference type="ARBA" id="ARBA00043210"/>
    </source>
</evidence>
<evidence type="ECO:0000256" key="22">
    <source>
        <dbReference type="ARBA" id="ARBA00048074"/>
    </source>
</evidence>
<evidence type="ECO:0000256" key="13">
    <source>
        <dbReference type="ARBA" id="ARBA00035852"/>
    </source>
</evidence>
<sequence length="213" mass="22652">MTTDLAAAHDEEAQLSALEVLAQQARELVDAVVLTDVDVAELAAVTGELAALTERLRAVRRETPLPHEFAPDGTFRHLGNAVTGACNPHALPLRPERPPTGGTRAELTFRPTHEGPPGTVHGGVTAMILDHVLGDAVAASGRPGMTGTLTIRYRGRIPYSEPVVATGMVTRVEGRKTWADAVIADREGTPLVEATGLFITPRGWLDPANIRPQ</sequence>
<dbReference type="CDD" id="cd03443">
    <property type="entry name" value="PaaI_thioesterase"/>
    <property type="match status" value="1"/>
</dbReference>
<comment type="similarity">
    <text evidence="15">Belongs to the THEM4/THEM5 thioesterase family.</text>
</comment>
<comment type="subcellular location">
    <subcellularLocation>
        <location evidence="3">Cell projection</location>
        <location evidence="3">Ruffle membrane</location>
    </subcellularLocation>
    <subcellularLocation>
        <location evidence="2">Cytoplasm</location>
    </subcellularLocation>
    <subcellularLocation>
        <location evidence="1">Membrane</location>
        <topology evidence="1">Peripheral membrane protein</topology>
    </subcellularLocation>
</comment>
<comment type="catalytic activity">
    <reaction evidence="22">
        <text>dodecanoyl-CoA + H2O = dodecanoate + CoA + H(+)</text>
        <dbReference type="Rhea" id="RHEA:30135"/>
        <dbReference type="ChEBI" id="CHEBI:15377"/>
        <dbReference type="ChEBI" id="CHEBI:15378"/>
        <dbReference type="ChEBI" id="CHEBI:18262"/>
        <dbReference type="ChEBI" id="CHEBI:57287"/>
        <dbReference type="ChEBI" id="CHEBI:57375"/>
    </reaction>
    <physiologicalReaction direction="left-to-right" evidence="22">
        <dbReference type="Rhea" id="RHEA:30136"/>
    </physiologicalReaction>
</comment>
<evidence type="ECO:0000256" key="19">
    <source>
        <dbReference type="ARBA" id="ARBA00047588"/>
    </source>
</evidence>
<dbReference type="OrthoDB" id="5242242at2"/>
<comment type="catalytic activity">
    <reaction evidence="21">
        <text>decanoyl-CoA + H2O = decanoate + CoA + H(+)</text>
        <dbReference type="Rhea" id="RHEA:40059"/>
        <dbReference type="ChEBI" id="CHEBI:15377"/>
        <dbReference type="ChEBI" id="CHEBI:15378"/>
        <dbReference type="ChEBI" id="CHEBI:27689"/>
        <dbReference type="ChEBI" id="CHEBI:57287"/>
        <dbReference type="ChEBI" id="CHEBI:61430"/>
    </reaction>
    <physiologicalReaction direction="left-to-right" evidence="21">
        <dbReference type="Rhea" id="RHEA:40060"/>
    </physiologicalReaction>
</comment>
<dbReference type="PANTHER" id="PTHR12418:SF19">
    <property type="entry name" value="ACYL-COENZYME A THIOESTERASE THEM4"/>
    <property type="match status" value="1"/>
</dbReference>
<evidence type="ECO:0000256" key="9">
    <source>
        <dbReference type="ARBA" id="ARBA00022946"/>
    </source>
</evidence>
<evidence type="ECO:0000256" key="23">
    <source>
        <dbReference type="ARBA" id="ARBA00048180"/>
    </source>
</evidence>
<name>A0A5M3W7A7_9ACTN</name>
<dbReference type="InterPro" id="IPR006683">
    <property type="entry name" value="Thioestr_dom"/>
</dbReference>
<keyword evidence="11" id="KW-0472">Membrane</keyword>
<evidence type="ECO:0000256" key="14">
    <source>
        <dbReference type="ARBA" id="ARBA00037002"/>
    </source>
</evidence>
<dbReference type="EC" id="3.1.2.2" evidence="16"/>
<dbReference type="GO" id="GO:0006631">
    <property type="term" value="P:fatty acid metabolic process"/>
    <property type="evidence" value="ECO:0007669"/>
    <property type="project" value="UniProtKB-KW"/>
</dbReference>
<feature type="coiled-coil region" evidence="24">
    <location>
        <begin position="8"/>
        <end position="62"/>
    </location>
</feature>
<dbReference type="Gene3D" id="3.10.129.10">
    <property type="entry name" value="Hotdog Thioesterase"/>
    <property type="match status" value="1"/>
</dbReference>
<dbReference type="GO" id="GO:0016787">
    <property type="term" value="F:hydrolase activity"/>
    <property type="evidence" value="ECO:0007669"/>
    <property type="project" value="UniProtKB-KW"/>
</dbReference>
<evidence type="ECO:0000256" key="6">
    <source>
        <dbReference type="ARBA" id="ARBA00022703"/>
    </source>
</evidence>
<evidence type="ECO:0000256" key="21">
    <source>
        <dbReference type="ARBA" id="ARBA00047969"/>
    </source>
</evidence>
<evidence type="ECO:0000256" key="2">
    <source>
        <dbReference type="ARBA" id="ARBA00004496"/>
    </source>
</evidence>
<feature type="domain" description="Thioesterase" evidence="25">
    <location>
        <begin position="118"/>
        <end position="177"/>
    </location>
</feature>
<keyword evidence="6" id="KW-0053">Apoptosis</keyword>
<keyword evidence="7" id="KW-0378">Hydrolase</keyword>
<evidence type="ECO:0000256" key="4">
    <source>
        <dbReference type="ARBA" id="ARBA00022475"/>
    </source>
</evidence>
<comment type="catalytic activity">
    <reaction evidence="13">
        <text>(5Z,8Z,11Z,14Z)-eicosatetraenoyl-CoA + H2O = (5Z,8Z,11Z,14Z)-eicosatetraenoate + CoA + H(+)</text>
        <dbReference type="Rhea" id="RHEA:40151"/>
        <dbReference type="ChEBI" id="CHEBI:15377"/>
        <dbReference type="ChEBI" id="CHEBI:15378"/>
        <dbReference type="ChEBI" id="CHEBI:32395"/>
        <dbReference type="ChEBI" id="CHEBI:57287"/>
        <dbReference type="ChEBI" id="CHEBI:57368"/>
    </reaction>
    <physiologicalReaction direction="left-to-right" evidence="13">
        <dbReference type="Rhea" id="RHEA:40152"/>
    </physiologicalReaction>
</comment>
<evidence type="ECO:0000256" key="16">
    <source>
        <dbReference type="ARBA" id="ARBA00038848"/>
    </source>
</evidence>
<evidence type="ECO:0000256" key="12">
    <source>
        <dbReference type="ARBA" id="ARBA00023273"/>
    </source>
</evidence>
<evidence type="ECO:0000256" key="20">
    <source>
        <dbReference type="ARBA" id="ARBA00047734"/>
    </source>
</evidence>
<comment type="caution">
    <text evidence="26">The sequence shown here is derived from an EMBL/GenBank/DDBJ whole genome shotgun (WGS) entry which is preliminary data.</text>
</comment>
<dbReference type="InterPro" id="IPR029069">
    <property type="entry name" value="HotDog_dom_sf"/>
</dbReference>
<evidence type="ECO:0000313" key="26">
    <source>
        <dbReference type="EMBL" id="GES04927.1"/>
    </source>
</evidence>
<dbReference type="EMBL" id="BLAD01000090">
    <property type="protein sequence ID" value="GES04927.1"/>
    <property type="molecule type" value="Genomic_DNA"/>
</dbReference>
<keyword evidence="27" id="KW-1185">Reference proteome</keyword>
<evidence type="ECO:0000313" key="27">
    <source>
        <dbReference type="Proteomes" id="UP000334990"/>
    </source>
</evidence>
<comment type="catalytic activity">
    <reaction evidence="23">
        <text>tetradecanoyl-CoA + H2O = tetradecanoate + CoA + H(+)</text>
        <dbReference type="Rhea" id="RHEA:40119"/>
        <dbReference type="ChEBI" id="CHEBI:15377"/>
        <dbReference type="ChEBI" id="CHEBI:15378"/>
        <dbReference type="ChEBI" id="CHEBI:30807"/>
        <dbReference type="ChEBI" id="CHEBI:57287"/>
        <dbReference type="ChEBI" id="CHEBI:57385"/>
    </reaction>
    <physiologicalReaction direction="left-to-right" evidence="23">
        <dbReference type="Rhea" id="RHEA:40120"/>
    </physiologicalReaction>
</comment>
<organism evidence="26 27">
    <name type="scientific">Acrocarpospora corrugata</name>
    <dbReference type="NCBI Taxonomy" id="35763"/>
    <lineage>
        <taxon>Bacteria</taxon>
        <taxon>Bacillati</taxon>
        <taxon>Actinomycetota</taxon>
        <taxon>Actinomycetes</taxon>
        <taxon>Streptosporangiales</taxon>
        <taxon>Streptosporangiaceae</taxon>
        <taxon>Acrocarpospora</taxon>
    </lineage>
</organism>
<dbReference type="InterPro" id="IPR052365">
    <property type="entry name" value="THEM4/THEM5_acyl-CoA_thioest"/>
</dbReference>
<proteinExistence type="inferred from homology"/>
<dbReference type="Proteomes" id="UP000334990">
    <property type="component" value="Unassembled WGS sequence"/>
</dbReference>
<keyword evidence="9" id="KW-0809">Transit peptide</keyword>
<protein>
    <recommendedName>
        <fullName evidence="17">Acyl-coenzyme A thioesterase THEM4</fullName>
        <ecNumber evidence="16">3.1.2.2</ecNumber>
    </recommendedName>
    <alternativeName>
        <fullName evidence="18">Thioesterase superfamily member 4</fullName>
    </alternativeName>
</protein>
<comment type="catalytic activity">
    <reaction evidence="19">
        <text>octanoyl-CoA + H2O = octanoate + CoA + H(+)</text>
        <dbReference type="Rhea" id="RHEA:30143"/>
        <dbReference type="ChEBI" id="CHEBI:15377"/>
        <dbReference type="ChEBI" id="CHEBI:15378"/>
        <dbReference type="ChEBI" id="CHEBI:25646"/>
        <dbReference type="ChEBI" id="CHEBI:57287"/>
        <dbReference type="ChEBI" id="CHEBI:57386"/>
    </reaction>
    <physiologicalReaction direction="left-to-right" evidence="19">
        <dbReference type="Rhea" id="RHEA:30144"/>
    </physiologicalReaction>
</comment>
<evidence type="ECO:0000256" key="15">
    <source>
        <dbReference type="ARBA" id="ARBA00038456"/>
    </source>
</evidence>
<evidence type="ECO:0000259" key="25">
    <source>
        <dbReference type="Pfam" id="PF03061"/>
    </source>
</evidence>
<dbReference type="RefSeq" id="WP_155340983.1">
    <property type="nucleotide sequence ID" value="NZ_BAAABN010000009.1"/>
</dbReference>
<evidence type="ECO:0000256" key="17">
    <source>
        <dbReference type="ARBA" id="ARBA00040123"/>
    </source>
</evidence>
<keyword evidence="8" id="KW-0276">Fatty acid metabolism</keyword>
<gene>
    <name evidence="26" type="ORF">Acor_69950</name>
</gene>
<dbReference type="Pfam" id="PF03061">
    <property type="entry name" value="4HBT"/>
    <property type="match status" value="1"/>
</dbReference>
<keyword evidence="4" id="KW-1003">Cell membrane</keyword>
<dbReference type="PANTHER" id="PTHR12418">
    <property type="entry name" value="ACYL-COENZYME A THIOESTERASE THEM4"/>
    <property type="match status" value="1"/>
</dbReference>
<comment type="catalytic activity">
    <reaction evidence="20">
        <text>hexadecanoyl-CoA + H2O = hexadecanoate + CoA + H(+)</text>
        <dbReference type="Rhea" id="RHEA:16645"/>
        <dbReference type="ChEBI" id="CHEBI:7896"/>
        <dbReference type="ChEBI" id="CHEBI:15377"/>
        <dbReference type="ChEBI" id="CHEBI:15378"/>
        <dbReference type="ChEBI" id="CHEBI:57287"/>
        <dbReference type="ChEBI" id="CHEBI:57379"/>
        <dbReference type="EC" id="3.1.2.2"/>
    </reaction>
    <physiologicalReaction direction="left-to-right" evidence="20">
        <dbReference type="Rhea" id="RHEA:16646"/>
    </physiologicalReaction>
</comment>
<keyword evidence="24" id="KW-0175">Coiled coil</keyword>
<keyword evidence="12" id="KW-0966">Cell projection</keyword>
<evidence type="ECO:0000256" key="10">
    <source>
        <dbReference type="ARBA" id="ARBA00023098"/>
    </source>
</evidence>
<evidence type="ECO:0000256" key="5">
    <source>
        <dbReference type="ARBA" id="ARBA00022490"/>
    </source>
</evidence>
<keyword evidence="10" id="KW-0443">Lipid metabolism</keyword>
<keyword evidence="5" id="KW-0963">Cytoplasm</keyword>
<evidence type="ECO:0000256" key="1">
    <source>
        <dbReference type="ARBA" id="ARBA00004170"/>
    </source>
</evidence>
<evidence type="ECO:0000256" key="7">
    <source>
        <dbReference type="ARBA" id="ARBA00022801"/>
    </source>
</evidence>
<dbReference type="SUPFAM" id="SSF54637">
    <property type="entry name" value="Thioesterase/thiol ester dehydrase-isomerase"/>
    <property type="match status" value="1"/>
</dbReference>
<accession>A0A5M3W7A7</accession>
<reference evidence="26 27" key="1">
    <citation type="submission" date="2019-10" db="EMBL/GenBank/DDBJ databases">
        <title>Whole genome shotgun sequence of Acrocarpospora corrugata NBRC 13972.</title>
        <authorList>
            <person name="Ichikawa N."/>
            <person name="Kimura A."/>
            <person name="Kitahashi Y."/>
            <person name="Komaki H."/>
            <person name="Oguchi A."/>
        </authorList>
    </citation>
    <scope>NUCLEOTIDE SEQUENCE [LARGE SCALE GENOMIC DNA]</scope>
    <source>
        <strain evidence="26 27">NBRC 13972</strain>
    </source>
</reference>